<proteinExistence type="inferred from homology"/>
<organism evidence="9 10">
    <name type="scientific">Peptoniphilus koenoeneniae</name>
    <dbReference type="NCBI Taxonomy" id="507751"/>
    <lineage>
        <taxon>Bacteria</taxon>
        <taxon>Bacillati</taxon>
        <taxon>Bacillota</taxon>
        <taxon>Tissierellia</taxon>
        <taxon>Tissierellales</taxon>
        <taxon>Peptoniphilaceae</taxon>
        <taxon>Peptoniphilus</taxon>
    </lineage>
</organism>
<evidence type="ECO:0000256" key="2">
    <source>
        <dbReference type="ARBA" id="ARBA00022884"/>
    </source>
</evidence>
<feature type="domain" description="Large ribosomal subunit protein bL25 L25" evidence="7">
    <location>
        <begin position="3"/>
        <end position="88"/>
    </location>
</feature>
<reference evidence="9 10" key="1">
    <citation type="submission" date="2023-07" db="EMBL/GenBank/DDBJ databases">
        <title>Genomic Encyclopedia of Type Strains, Phase IV (KMG-IV): sequencing the most valuable type-strain genomes for metagenomic binning, comparative biology and taxonomic classification.</title>
        <authorList>
            <person name="Goeker M."/>
        </authorList>
    </citation>
    <scope>NUCLEOTIDE SEQUENCE [LARGE SCALE GENOMIC DNA]</scope>
    <source>
        <strain evidence="9 10">DSM 22616</strain>
    </source>
</reference>
<dbReference type="Pfam" id="PF01386">
    <property type="entry name" value="Ribosomal_L25p"/>
    <property type="match status" value="1"/>
</dbReference>
<evidence type="ECO:0000256" key="6">
    <source>
        <dbReference type="SAM" id="MobiDB-lite"/>
    </source>
</evidence>
<dbReference type="InterPro" id="IPR011035">
    <property type="entry name" value="Ribosomal_bL25/Gln-tRNA_synth"/>
</dbReference>
<dbReference type="CDD" id="cd00495">
    <property type="entry name" value="Ribosomal_L25_TL5_CTC"/>
    <property type="match status" value="1"/>
</dbReference>
<dbReference type="Proteomes" id="UP001236559">
    <property type="component" value="Unassembled WGS sequence"/>
</dbReference>
<comment type="function">
    <text evidence="5">This is one of the proteins that binds to the 5S RNA in the ribosome where it forms part of the central protuberance.</text>
</comment>
<evidence type="ECO:0000256" key="3">
    <source>
        <dbReference type="ARBA" id="ARBA00022980"/>
    </source>
</evidence>
<dbReference type="InterPro" id="IPR020057">
    <property type="entry name" value="Ribosomal_bL25_b-dom"/>
</dbReference>
<evidence type="ECO:0000256" key="1">
    <source>
        <dbReference type="ARBA" id="ARBA00022730"/>
    </source>
</evidence>
<dbReference type="Pfam" id="PF14693">
    <property type="entry name" value="Ribosomal_TL5_C"/>
    <property type="match status" value="1"/>
</dbReference>
<feature type="region of interest" description="Disordered" evidence="6">
    <location>
        <begin position="183"/>
        <end position="210"/>
    </location>
</feature>
<dbReference type="HAMAP" id="MF_01334">
    <property type="entry name" value="Ribosomal_bL25_CTC"/>
    <property type="match status" value="1"/>
</dbReference>
<dbReference type="GO" id="GO:0005840">
    <property type="term" value="C:ribosome"/>
    <property type="evidence" value="ECO:0007669"/>
    <property type="project" value="UniProtKB-KW"/>
</dbReference>
<comment type="similarity">
    <text evidence="5">Belongs to the bacterial ribosomal protein bL25 family. CTC subfamily.</text>
</comment>
<keyword evidence="3 5" id="KW-0689">Ribosomal protein</keyword>
<evidence type="ECO:0000313" key="10">
    <source>
        <dbReference type="Proteomes" id="UP001236559"/>
    </source>
</evidence>
<dbReference type="InterPro" id="IPR001021">
    <property type="entry name" value="Ribosomal_bL25_long"/>
</dbReference>
<evidence type="ECO:0000259" key="8">
    <source>
        <dbReference type="Pfam" id="PF14693"/>
    </source>
</evidence>
<gene>
    <name evidence="5" type="primary">rplY</name>
    <name evidence="5" type="synonym">ctc</name>
    <name evidence="9" type="ORF">J2S72_000585</name>
</gene>
<accession>A0ABU0ATM2</accession>
<evidence type="ECO:0000256" key="5">
    <source>
        <dbReference type="HAMAP-Rule" id="MF_01334"/>
    </source>
</evidence>
<keyword evidence="1 5" id="KW-0699">rRNA-binding</keyword>
<evidence type="ECO:0000313" key="9">
    <source>
        <dbReference type="EMBL" id="MDQ0274568.1"/>
    </source>
</evidence>
<name>A0ABU0ATM2_9FIRM</name>
<comment type="caution">
    <text evidence="9">The sequence shown here is derived from an EMBL/GenBank/DDBJ whole genome shotgun (WGS) entry which is preliminary data.</text>
</comment>
<dbReference type="InterPro" id="IPR029751">
    <property type="entry name" value="Ribosomal_L25_dom"/>
</dbReference>
<dbReference type="PANTHER" id="PTHR33284">
    <property type="entry name" value="RIBOSOMAL PROTEIN L25/GLN-TRNA SYNTHETASE, ANTI-CODON-BINDING DOMAIN-CONTAINING PROTEIN"/>
    <property type="match status" value="1"/>
</dbReference>
<evidence type="ECO:0000259" key="7">
    <source>
        <dbReference type="Pfam" id="PF01386"/>
    </source>
</evidence>
<dbReference type="SUPFAM" id="SSF50715">
    <property type="entry name" value="Ribosomal protein L25-like"/>
    <property type="match status" value="1"/>
</dbReference>
<dbReference type="InterPro" id="IPR037121">
    <property type="entry name" value="Ribosomal_bL25_C"/>
</dbReference>
<dbReference type="RefSeq" id="WP_023055440.1">
    <property type="nucleotide sequence ID" value="NZ_JAUSTN010000003.1"/>
</dbReference>
<keyword evidence="2 5" id="KW-0694">RNA-binding</keyword>
<keyword evidence="10" id="KW-1185">Reference proteome</keyword>
<dbReference type="InterPro" id="IPR020056">
    <property type="entry name" value="Rbsml_bL25/Gln-tRNA_synth_N"/>
</dbReference>
<evidence type="ECO:0000256" key="4">
    <source>
        <dbReference type="ARBA" id="ARBA00023274"/>
    </source>
</evidence>
<protein>
    <recommendedName>
        <fullName evidence="5">Large ribosomal subunit protein bL25</fullName>
    </recommendedName>
    <alternativeName>
        <fullName evidence="5">General stress protein CTC</fullName>
    </alternativeName>
</protein>
<comment type="subunit">
    <text evidence="5">Part of the 50S ribosomal subunit; part of the 5S rRNA/L5/L18/L25 subcomplex. Contacts the 5S rRNA. Binds to the 5S rRNA independently of L5 and L18.</text>
</comment>
<sequence length="210" mass="23658">MKLNFTKREAFGKNKVDKLRAQGLVPGVAYSKGEEAIHVYAVEKDLVKAYQNAGLSNIIKADFDGEEKNILFKDVQKHPFKNQIMHYDIYLIDMNQKIKVEIPVVLEGRDNVKVQPSVLMQILDTVEIECLPADLPSEALVKVVDMQIGDTMTVEDLDIAKNEKIEILTDRDEIVATLSAPQEEVIEEETSEASVEVPTVAETKEKEEEE</sequence>
<dbReference type="EMBL" id="JAUSTN010000003">
    <property type="protein sequence ID" value="MDQ0274568.1"/>
    <property type="molecule type" value="Genomic_DNA"/>
</dbReference>
<feature type="domain" description="Large ribosomal subunit protein bL25 beta" evidence="8">
    <location>
        <begin position="97"/>
        <end position="182"/>
    </location>
</feature>
<dbReference type="Gene3D" id="2.170.120.20">
    <property type="entry name" value="Ribosomal protein L25, beta domain"/>
    <property type="match status" value="1"/>
</dbReference>
<dbReference type="InterPro" id="IPR020930">
    <property type="entry name" value="Ribosomal_uL5_bac-type"/>
</dbReference>
<dbReference type="Gene3D" id="2.40.240.10">
    <property type="entry name" value="Ribosomal Protein L25, Chain P"/>
    <property type="match status" value="1"/>
</dbReference>
<dbReference type="NCBIfam" id="TIGR00731">
    <property type="entry name" value="bL25_bact_ctc"/>
    <property type="match status" value="1"/>
</dbReference>
<feature type="compositionally biased region" description="Low complexity" evidence="6">
    <location>
        <begin position="192"/>
        <end position="201"/>
    </location>
</feature>
<dbReference type="PANTHER" id="PTHR33284:SF1">
    <property type="entry name" value="RIBOSOMAL PROTEIN L25_GLN-TRNA SYNTHETASE, ANTI-CODON-BINDING DOMAIN-CONTAINING PROTEIN"/>
    <property type="match status" value="1"/>
</dbReference>
<keyword evidence="4 5" id="KW-0687">Ribonucleoprotein</keyword>